<dbReference type="Proteomes" id="UP000182489">
    <property type="component" value="Unassembled WGS sequence"/>
</dbReference>
<dbReference type="AlphaFoldDB" id="A0A031GR78"/>
<dbReference type="InterPro" id="IPR006015">
    <property type="entry name" value="Universal_stress_UspA"/>
</dbReference>
<dbReference type="Proteomes" id="UP000305681">
    <property type="component" value="Unassembled WGS sequence"/>
</dbReference>
<dbReference type="EMBL" id="FPKH01000009">
    <property type="protein sequence ID" value="SFY29311.1"/>
    <property type="molecule type" value="Genomic_DNA"/>
</dbReference>
<reference evidence="4 6" key="2">
    <citation type="submission" date="2019-06" db="EMBL/GenBank/DDBJ databases">
        <title>Genome sequence of Janthinobacterium lividum UCD_MED1.</title>
        <authorList>
            <person name="De Leon M.E."/>
            <person name="Jospin G."/>
        </authorList>
    </citation>
    <scope>NUCLEOTIDE SEQUENCE [LARGE SCALE GENOMIC DNA]</scope>
    <source>
        <strain evidence="4 6">UCD_MED1</strain>
    </source>
</reference>
<dbReference type="PANTHER" id="PTHR46268">
    <property type="entry name" value="STRESS RESPONSE PROTEIN NHAX"/>
    <property type="match status" value="1"/>
</dbReference>
<name>A0A031GR78_9BURK</name>
<dbReference type="RefSeq" id="WP_034753546.1">
    <property type="nucleotide sequence ID" value="NZ_FPKH01000009.1"/>
</dbReference>
<proteinExistence type="inferred from homology"/>
<feature type="domain" description="UspA" evidence="2">
    <location>
        <begin position="1"/>
        <end position="145"/>
    </location>
</feature>
<dbReference type="CDD" id="cd00293">
    <property type="entry name" value="USP-like"/>
    <property type="match status" value="1"/>
</dbReference>
<reference evidence="3 5" key="1">
    <citation type="submission" date="2016-11" db="EMBL/GenBank/DDBJ databases">
        <authorList>
            <person name="Varghese N."/>
            <person name="Submissions S."/>
        </authorList>
    </citation>
    <scope>NUCLEOTIDE SEQUENCE [LARGE SCALE GENOMIC DNA]</scope>
    <source>
        <strain evidence="3 5">NFR18</strain>
    </source>
</reference>
<dbReference type="eggNOG" id="COG0589">
    <property type="taxonomic scope" value="Bacteria"/>
</dbReference>
<comment type="similarity">
    <text evidence="1">Belongs to the universal stress protein A family.</text>
</comment>
<accession>A0A031GR78</accession>
<evidence type="ECO:0000313" key="5">
    <source>
        <dbReference type="Proteomes" id="UP000182489"/>
    </source>
</evidence>
<dbReference type="SUPFAM" id="SSF52402">
    <property type="entry name" value="Adenine nucleotide alpha hydrolases-like"/>
    <property type="match status" value="1"/>
</dbReference>
<evidence type="ECO:0000256" key="1">
    <source>
        <dbReference type="ARBA" id="ARBA00008791"/>
    </source>
</evidence>
<dbReference type="EMBL" id="VDGE01000017">
    <property type="protein sequence ID" value="TNC72338.1"/>
    <property type="molecule type" value="Genomic_DNA"/>
</dbReference>
<dbReference type="OrthoDB" id="5295044at2"/>
<organism evidence="4 6">
    <name type="scientific">Janthinobacterium lividum</name>
    <dbReference type="NCBI Taxonomy" id="29581"/>
    <lineage>
        <taxon>Bacteria</taxon>
        <taxon>Pseudomonadati</taxon>
        <taxon>Pseudomonadota</taxon>
        <taxon>Betaproteobacteria</taxon>
        <taxon>Burkholderiales</taxon>
        <taxon>Oxalobacteraceae</taxon>
        <taxon>Janthinobacterium</taxon>
    </lineage>
</organism>
<evidence type="ECO:0000313" key="3">
    <source>
        <dbReference type="EMBL" id="SFY29311.1"/>
    </source>
</evidence>
<protein>
    <submittedName>
        <fullName evidence="3 4">Universal stress protein</fullName>
    </submittedName>
</protein>
<sequence length="145" mass="15484">MFNTILFPTDGSPLSDKAAETALAFAQLNKAKLVAISVVQPFPFSPMADGGIVLDASLYEQQMQEASQRAIDKIGEAARAAGVPFEGVVAVSPSPHDEIVNAAQTYHCDIILMASHGRKGLNKLFVGSETQKVLAHTHLPVMVLR</sequence>
<dbReference type="PANTHER" id="PTHR46268:SF15">
    <property type="entry name" value="UNIVERSAL STRESS PROTEIN HP_0031"/>
    <property type="match status" value="1"/>
</dbReference>
<evidence type="ECO:0000313" key="4">
    <source>
        <dbReference type="EMBL" id="TNC72338.1"/>
    </source>
</evidence>
<dbReference type="InterPro" id="IPR006016">
    <property type="entry name" value="UspA"/>
</dbReference>
<evidence type="ECO:0000259" key="2">
    <source>
        <dbReference type="Pfam" id="PF00582"/>
    </source>
</evidence>
<dbReference type="PRINTS" id="PR01438">
    <property type="entry name" value="UNVRSLSTRESS"/>
</dbReference>
<dbReference type="Gene3D" id="3.40.50.620">
    <property type="entry name" value="HUPs"/>
    <property type="match status" value="1"/>
</dbReference>
<comment type="caution">
    <text evidence="4">The sequence shown here is derived from an EMBL/GenBank/DDBJ whole genome shotgun (WGS) entry which is preliminary data.</text>
</comment>
<dbReference type="Pfam" id="PF00582">
    <property type="entry name" value="Usp"/>
    <property type="match status" value="1"/>
</dbReference>
<dbReference type="InterPro" id="IPR014729">
    <property type="entry name" value="Rossmann-like_a/b/a_fold"/>
</dbReference>
<gene>
    <name evidence="4" type="ORF">FHI69_26870</name>
    <name evidence="3" type="ORF">SAMN03097694_5638</name>
</gene>
<evidence type="ECO:0000313" key="6">
    <source>
        <dbReference type="Proteomes" id="UP000305681"/>
    </source>
</evidence>